<dbReference type="PANTHER" id="PTHR34388:SF1">
    <property type="entry name" value="DNA POLYMERASE III SUBUNIT DELTA"/>
    <property type="match status" value="1"/>
</dbReference>
<evidence type="ECO:0000256" key="5">
    <source>
        <dbReference type="ARBA" id="ARBA00022932"/>
    </source>
</evidence>
<reference evidence="8 9" key="1">
    <citation type="submission" date="2012-05" db="EMBL/GenBank/DDBJ databases">
        <authorList>
            <person name="Weinstock G."/>
            <person name="Sodergren E."/>
            <person name="Lobos E.A."/>
            <person name="Fulton L."/>
            <person name="Fulton R."/>
            <person name="Courtney L."/>
            <person name="Fronick C."/>
            <person name="O'Laughlin M."/>
            <person name="Godfrey J."/>
            <person name="Wilson R.M."/>
            <person name="Miner T."/>
            <person name="Farmer C."/>
            <person name="Delehaunty K."/>
            <person name="Cordes M."/>
            <person name="Minx P."/>
            <person name="Tomlinson C."/>
            <person name="Chen J."/>
            <person name="Wollam A."/>
            <person name="Pepin K.H."/>
            <person name="Bhonagiri V."/>
            <person name="Zhang X."/>
            <person name="Suruliraj S."/>
            <person name="Warren W."/>
            <person name="Mitreva M."/>
            <person name="Mardis E.R."/>
            <person name="Wilson R.K."/>
        </authorList>
    </citation>
    <scope>NUCLEOTIDE SEQUENCE [LARGE SCALE GENOMIC DNA]</scope>
    <source>
        <strain evidence="8 9">F0235</strain>
    </source>
</reference>
<dbReference type="RefSeq" id="WP_006064128.1">
    <property type="nucleotide sequence ID" value="NZ_KB290831.1"/>
</dbReference>
<dbReference type="InterPro" id="IPR005790">
    <property type="entry name" value="DNA_polIII_delta"/>
</dbReference>
<dbReference type="OrthoDB" id="8478864at2"/>
<comment type="caution">
    <text evidence="8">The sequence shown here is derived from an EMBL/GenBank/DDBJ whole genome shotgun (WGS) entry which is preliminary data.</text>
</comment>
<accession>L1MDY1</accession>
<sequence length="319" mass="34138">MNQPAPVHLILGEDDFLTERARRDIIDAIKKTSADPGAVGIITMRASDLTEGEVAMHLSPSLFGEERILVITNAEDTIKDAHDALLLAARNDQPGIYVIIQHTGKGRAKNMVKALSKLGVVHDAAKLNASQRGQFVTNEFRRHNVRPTPDVTRAVLEGVGSDLRELAAAISQLVADTGGDVTVEHVRTYFTGVAEVSGFDIADLACNGETQRAIASTRRALQLGIDPIVLAAARGGNIAAIARLYSARSVGEAKDRAGVVKMPPWKIESTYKKARRWDGDNISKAVIIIAELDAATKGQGGDPGYAIENAVRQIAELAP</sequence>
<evidence type="ECO:0000313" key="9">
    <source>
        <dbReference type="Proteomes" id="UP000010445"/>
    </source>
</evidence>
<evidence type="ECO:0000256" key="3">
    <source>
        <dbReference type="ARBA" id="ARBA00022695"/>
    </source>
</evidence>
<dbReference type="EC" id="2.7.7.7" evidence="1"/>
<dbReference type="Gene3D" id="3.40.50.300">
    <property type="entry name" value="P-loop containing nucleotide triphosphate hydrolases"/>
    <property type="match status" value="1"/>
</dbReference>
<dbReference type="NCBIfam" id="NF004165">
    <property type="entry name" value="PRK05629.1"/>
    <property type="match status" value="1"/>
</dbReference>
<keyword evidence="9" id="KW-1185">Reference proteome</keyword>
<evidence type="ECO:0000256" key="6">
    <source>
        <dbReference type="ARBA" id="ARBA00034754"/>
    </source>
</evidence>
<evidence type="ECO:0000256" key="4">
    <source>
        <dbReference type="ARBA" id="ARBA00022705"/>
    </source>
</evidence>
<dbReference type="InterPro" id="IPR008921">
    <property type="entry name" value="DNA_pol3_clamp-load_cplx_C"/>
</dbReference>
<dbReference type="SUPFAM" id="SSF48019">
    <property type="entry name" value="post-AAA+ oligomerization domain-like"/>
    <property type="match status" value="1"/>
</dbReference>
<evidence type="ECO:0000256" key="1">
    <source>
        <dbReference type="ARBA" id="ARBA00012417"/>
    </source>
</evidence>
<keyword evidence="4" id="KW-0235">DNA replication</keyword>
<dbReference type="eggNOG" id="COG1466">
    <property type="taxonomic scope" value="Bacteria"/>
</dbReference>
<dbReference type="GO" id="GO:0003887">
    <property type="term" value="F:DNA-directed DNA polymerase activity"/>
    <property type="evidence" value="ECO:0007669"/>
    <property type="project" value="UniProtKB-KW"/>
</dbReference>
<dbReference type="GO" id="GO:0009360">
    <property type="term" value="C:DNA polymerase III complex"/>
    <property type="evidence" value="ECO:0007669"/>
    <property type="project" value="TreeGrafter"/>
</dbReference>
<dbReference type="HOGENOM" id="CLU_052338_0_0_11"/>
<name>L1MDY1_9CORY</name>
<comment type="similarity">
    <text evidence="6">Belongs to the DNA polymerase HolA subunit family.</text>
</comment>
<organism evidence="8 9">
    <name type="scientific">Corynebacterium durum F0235</name>
    <dbReference type="NCBI Taxonomy" id="1035195"/>
    <lineage>
        <taxon>Bacteria</taxon>
        <taxon>Bacillati</taxon>
        <taxon>Actinomycetota</taxon>
        <taxon>Actinomycetes</taxon>
        <taxon>Mycobacteriales</taxon>
        <taxon>Corynebacteriaceae</taxon>
        <taxon>Corynebacterium</taxon>
    </lineage>
</organism>
<proteinExistence type="inferred from homology"/>
<dbReference type="InterPro" id="IPR027417">
    <property type="entry name" value="P-loop_NTPase"/>
</dbReference>
<evidence type="ECO:0000313" key="8">
    <source>
        <dbReference type="EMBL" id="EKX89432.1"/>
    </source>
</evidence>
<dbReference type="NCBIfam" id="TIGR01128">
    <property type="entry name" value="holA"/>
    <property type="match status" value="1"/>
</dbReference>
<dbReference type="Gene3D" id="1.20.272.10">
    <property type="match status" value="1"/>
</dbReference>
<keyword evidence="5" id="KW-0239">DNA-directed DNA polymerase</keyword>
<evidence type="ECO:0000256" key="2">
    <source>
        <dbReference type="ARBA" id="ARBA00022679"/>
    </source>
</evidence>
<dbReference type="GO" id="GO:0006261">
    <property type="term" value="P:DNA-templated DNA replication"/>
    <property type="evidence" value="ECO:0007669"/>
    <property type="project" value="TreeGrafter"/>
</dbReference>
<keyword evidence="3" id="KW-0548">Nucleotidyltransferase</keyword>
<dbReference type="EMBL" id="AMEM01000024">
    <property type="protein sequence ID" value="EKX89432.1"/>
    <property type="molecule type" value="Genomic_DNA"/>
</dbReference>
<dbReference type="GO" id="GO:0003677">
    <property type="term" value="F:DNA binding"/>
    <property type="evidence" value="ECO:0007669"/>
    <property type="project" value="InterPro"/>
</dbReference>
<keyword evidence="2" id="KW-0808">Transferase</keyword>
<dbReference type="SUPFAM" id="SSF52540">
    <property type="entry name" value="P-loop containing nucleoside triphosphate hydrolases"/>
    <property type="match status" value="1"/>
</dbReference>
<evidence type="ECO:0000256" key="7">
    <source>
        <dbReference type="ARBA" id="ARBA00049244"/>
    </source>
</evidence>
<dbReference type="PANTHER" id="PTHR34388">
    <property type="entry name" value="DNA POLYMERASE III SUBUNIT DELTA"/>
    <property type="match status" value="1"/>
</dbReference>
<dbReference type="STRING" id="1035195.HMPREF9997_01903"/>
<dbReference type="AlphaFoldDB" id="L1MDY1"/>
<gene>
    <name evidence="8" type="ORF">HMPREF9997_01903</name>
</gene>
<comment type="catalytic activity">
    <reaction evidence="7">
        <text>DNA(n) + a 2'-deoxyribonucleoside 5'-triphosphate = DNA(n+1) + diphosphate</text>
        <dbReference type="Rhea" id="RHEA:22508"/>
        <dbReference type="Rhea" id="RHEA-COMP:17339"/>
        <dbReference type="Rhea" id="RHEA-COMP:17340"/>
        <dbReference type="ChEBI" id="CHEBI:33019"/>
        <dbReference type="ChEBI" id="CHEBI:61560"/>
        <dbReference type="ChEBI" id="CHEBI:173112"/>
        <dbReference type="EC" id="2.7.7.7"/>
    </reaction>
</comment>
<dbReference type="Proteomes" id="UP000010445">
    <property type="component" value="Unassembled WGS sequence"/>
</dbReference>
<protein>
    <recommendedName>
        <fullName evidence="1">DNA-directed DNA polymerase</fullName>
        <ecNumber evidence="1">2.7.7.7</ecNumber>
    </recommendedName>
</protein>
<dbReference type="PATRIC" id="fig|1035195.3.peg.1719"/>